<keyword evidence="4" id="KW-0645">Protease</keyword>
<dbReference type="PRINTS" id="PR00127">
    <property type="entry name" value="CLPPROTEASEP"/>
</dbReference>
<evidence type="ECO:0000313" key="3">
    <source>
        <dbReference type="Proteomes" id="UP000515125"/>
    </source>
</evidence>
<organism evidence="3 4">
    <name type="scientific">Cyclospora cayetanensis</name>
    <dbReference type="NCBI Taxonomy" id="88456"/>
    <lineage>
        <taxon>Eukaryota</taxon>
        <taxon>Sar</taxon>
        <taxon>Alveolata</taxon>
        <taxon>Apicomplexa</taxon>
        <taxon>Conoidasida</taxon>
        <taxon>Coccidia</taxon>
        <taxon>Eucoccidiorida</taxon>
        <taxon>Eimeriorina</taxon>
        <taxon>Eimeriidae</taxon>
        <taxon>Cyclospora</taxon>
    </lineage>
</organism>
<evidence type="ECO:0000256" key="1">
    <source>
        <dbReference type="ARBA" id="ARBA00007039"/>
    </source>
</evidence>
<gene>
    <name evidence="4" type="primary">LOC34618751</name>
</gene>
<dbReference type="InterPro" id="IPR023562">
    <property type="entry name" value="ClpP/TepA"/>
</dbReference>
<dbReference type="GO" id="GO:0004252">
    <property type="term" value="F:serine-type endopeptidase activity"/>
    <property type="evidence" value="ECO:0007669"/>
    <property type="project" value="InterPro"/>
</dbReference>
<dbReference type="InterPro" id="IPR029045">
    <property type="entry name" value="ClpP/crotonase-like_dom_sf"/>
</dbReference>
<protein>
    <recommendedName>
        <fullName evidence="2">ATP-dependent Clp protease proteolytic subunit</fullName>
    </recommendedName>
</protein>
<dbReference type="AlphaFoldDB" id="A0A6P6RXG4"/>
<dbReference type="GO" id="GO:0051117">
    <property type="term" value="F:ATPase binding"/>
    <property type="evidence" value="ECO:0007669"/>
    <property type="project" value="TreeGrafter"/>
</dbReference>
<sequence length="293" mass="31202">MGRAPPLIGGSKRKRMQKLGTSILEISKFGKPPWGGDIRGPVRAIDDTDVCCCSGDQVLAASLTPKRSLGPLAKATTATATATETGIKWLSALARREADWPSCFLRAPNAWAPAGAREHLRTTRLVVTNEQSTTPFRGYSGEPTAPKSLGFGRTCRQKAERVLFLFSELGPQTTEELLGSLLLLEETADSEGRKHSAIYLHIHSTGGSLTHALAVLDLMQMMSSPVYTVNCGLCASSASLLLAGGAPGHRYALGGSRVLLHLPMGALAGPLNDLLTEADGVKRVKDQVERLYG</sequence>
<dbReference type="RefSeq" id="XP_026192077.1">
    <property type="nucleotide sequence ID" value="XM_026336292.1"/>
</dbReference>
<dbReference type="Gene3D" id="3.90.226.10">
    <property type="entry name" value="2-enoyl-CoA Hydratase, Chain A, domain 1"/>
    <property type="match status" value="1"/>
</dbReference>
<dbReference type="GO" id="GO:0006515">
    <property type="term" value="P:protein quality control for misfolded or incompletely synthesized proteins"/>
    <property type="evidence" value="ECO:0007669"/>
    <property type="project" value="TreeGrafter"/>
</dbReference>
<dbReference type="PANTHER" id="PTHR10381:SF11">
    <property type="entry name" value="ATP-DEPENDENT CLP PROTEASE PROTEOLYTIC SUBUNIT, MITOCHONDRIAL"/>
    <property type="match status" value="1"/>
</dbReference>
<dbReference type="Pfam" id="PF00574">
    <property type="entry name" value="CLP_protease"/>
    <property type="match status" value="1"/>
</dbReference>
<dbReference type="GO" id="GO:0004176">
    <property type="term" value="F:ATP-dependent peptidase activity"/>
    <property type="evidence" value="ECO:0007669"/>
    <property type="project" value="InterPro"/>
</dbReference>
<dbReference type="Proteomes" id="UP000515125">
    <property type="component" value="Unplaced"/>
</dbReference>
<dbReference type="InterPro" id="IPR001907">
    <property type="entry name" value="ClpP"/>
</dbReference>
<proteinExistence type="inferred from homology"/>
<dbReference type="PANTHER" id="PTHR10381">
    <property type="entry name" value="ATP-DEPENDENT CLP PROTEASE PROTEOLYTIC SUBUNIT"/>
    <property type="match status" value="1"/>
</dbReference>
<keyword evidence="3" id="KW-1185">Reference proteome</keyword>
<name>A0A6P6RXG4_9EIME</name>
<reference evidence="4" key="1">
    <citation type="submission" date="2025-08" db="UniProtKB">
        <authorList>
            <consortium name="RefSeq"/>
        </authorList>
    </citation>
    <scope>IDENTIFICATION</scope>
</reference>
<comment type="similarity">
    <text evidence="1 2">Belongs to the peptidase S14 family.</text>
</comment>
<keyword evidence="4" id="KW-0378">Hydrolase</keyword>
<dbReference type="GO" id="GO:0009368">
    <property type="term" value="C:endopeptidase Clp complex"/>
    <property type="evidence" value="ECO:0007669"/>
    <property type="project" value="TreeGrafter"/>
</dbReference>
<evidence type="ECO:0000256" key="2">
    <source>
        <dbReference type="RuleBase" id="RU003567"/>
    </source>
</evidence>
<accession>A0A6P6RXG4</accession>
<evidence type="ECO:0000313" key="4">
    <source>
        <dbReference type="RefSeq" id="XP_026192077.1"/>
    </source>
</evidence>
<dbReference type="OrthoDB" id="2017408at2759"/>
<dbReference type="GeneID" id="34618751"/>
<dbReference type="SUPFAM" id="SSF52096">
    <property type="entry name" value="ClpP/crotonase"/>
    <property type="match status" value="1"/>
</dbReference>